<feature type="region of interest" description="Disordered" evidence="1">
    <location>
        <begin position="1"/>
        <end position="28"/>
    </location>
</feature>
<proteinExistence type="predicted"/>
<organism evidence="2 3">
    <name type="scientific">Trifolium medium</name>
    <dbReference type="NCBI Taxonomy" id="97028"/>
    <lineage>
        <taxon>Eukaryota</taxon>
        <taxon>Viridiplantae</taxon>
        <taxon>Streptophyta</taxon>
        <taxon>Embryophyta</taxon>
        <taxon>Tracheophyta</taxon>
        <taxon>Spermatophyta</taxon>
        <taxon>Magnoliopsida</taxon>
        <taxon>eudicotyledons</taxon>
        <taxon>Gunneridae</taxon>
        <taxon>Pentapetalae</taxon>
        <taxon>rosids</taxon>
        <taxon>fabids</taxon>
        <taxon>Fabales</taxon>
        <taxon>Fabaceae</taxon>
        <taxon>Papilionoideae</taxon>
        <taxon>50 kb inversion clade</taxon>
        <taxon>NPAAA clade</taxon>
        <taxon>Hologalegina</taxon>
        <taxon>IRL clade</taxon>
        <taxon>Trifolieae</taxon>
        <taxon>Trifolium</taxon>
    </lineage>
</organism>
<reference evidence="2 3" key="1">
    <citation type="journal article" date="2018" name="Front. Plant Sci.">
        <title>Red Clover (Trifolium pratense) and Zigzag Clover (T. medium) - A Picture of Genomic Similarities and Differences.</title>
        <authorList>
            <person name="Dluhosova J."/>
            <person name="Istvanek J."/>
            <person name="Nedelnik J."/>
            <person name="Repkova J."/>
        </authorList>
    </citation>
    <scope>NUCLEOTIDE SEQUENCE [LARGE SCALE GENOMIC DNA]</scope>
    <source>
        <strain evidence="3">cv. 10/8</strain>
        <tissue evidence="2">Leaf</tissue>
    </source>
</reference>
<sequence>AEPVIEAEPVIDGGSHPNLEVIDGRETN</sequence>
<name>A0A392VKI4_9FABA</name>
<accession>A0A392VKI4</accession>
<evidence type="ECO:0000256" key="1">
    <source>
        <dbReference type="SAM" id="MobiDB-lite"/>
    </source>
</evidence>
<dbReference type="AlphaFoldDB" id="A0A392VKI4"/>
<evidence type="ECO:0000313" key="2">
    <source>
        <dbReference type="EMBL" id="MCI86900.1"/>
    </source>
</evidence>
<dbReference type="Proteomes" id="UP000265520">
    <property type="component" value="Unassembled WGS sequence"/>
</dbReference>
<keyword evidence="3" id="KW-1185">Reference proteome</keyword>
<comment type="caution">
    <text evidence="2">The sequence shown here is derived from an EMBL/GenBank/DDBJ whole genome shotgun (WGS) entry which is preliminary data.</text>
</comment>
<feature type="non-terminal residue" evidence="2">
    <location>
        <position position="1"/>
    </location>
</feature>
<dbReference type="EMBL" id="LXQA011152745">
    <property type="protein sequence ID" value="MCI86900.1"/>
    <property type="molecule type" value="Genomic_DNA"/>
</dbReference>
<protein>
    <submittedName>
        <fullName evidence="2">Uncharacterized protein</fullName>
    </submittedName>
</protein>
<evidence type="ECO:0000313" key="3">
    <source>
        <dbReference type="Proteomes" id="UP000265520"/>
    </source>
</evidence>